<dbReference type="STRING" id="27342.A0A0H2RQ92"/>
<proteinExistence type="predicted"/>
<dbReference type="InterPro" id="IPR020103">
    <property type="entry name" value="PsdUridine_synth_cat_dom_sf"/>
</dbReference>
<dbReference type="GO" id="GO:0009982">
    <property type="term" value="F:pseudouridine synthase activity"/>
    <property type="evidence" value="ECO:0007669"/>
    <property type="project" value="InterPro"/>
</dbReference>
<dbReference type="GO" id="GO:0003723">
    <property type="term" value="F:RNA binding"/>
    <property type="evidence" value="ECO:0007669"/>
    <property type="project" value="InterPro"/>
</dbReference>
<evidence type="ECO:0000313" key="3">
    <source>
        <dbReference type="Proteomes" id="UP000053477"/>
    </source>
</evidence>
<reference evidence="2 3" key="1">
    <citation type="submission" date="2015-04" db="EMBL/GenBank/DDBJ databases">
        <title>Complete genome sequence of Schizopora paradoxa KUC8140, a cosmopolitan wood degrader in East Asia.</title>
        <authorList>
            <consortium name="DOE Joint Genome Institute"/>
            <person name="Min B."/>
            <person name="Park H."/>
            <person name="Jang Y."/>
            <person name="Kim J.-J."/>
            <person name="Kim K.H."/>
            <person name="Pangilinan J."/>
            <person name="Lipzen A."/>
            <person name="Riley R."/>
            <person name="Grigoriev I.V."/>
            <person name="Spatafora J.W."/>
            <person name="Choi I.-G."/>
        </authorList>
    </citation>
    <scope>NUCLEOTIDE SEQUENCE [LARGE SCALE GENOMIC DNA]</scope>
    <source>
        <strain evidence="2 3">KUC8140</strain>
    </source>
</reference>
<accession>A0A0H2RQ92</accession>
<dbReference type="GO" id="GO:0001522">
    <property type="term" value="P:pseudouridine synthesis"/>
    <property type="evidence" value="ECO:0007669"/>
    <property type="project" value="InterPro"/>
</dbReference>
<dbReference type="Gene3D" id="3.30.2350.10">
    <property type="entry name" value="Pseudouridine synthase"/>
    <property type="match status" value="1"/>
</dbReference>
<dbReference type="PANTHER" id="PTHR21600">
    <property type="entry name" value="MITOCHONDRIAL RNA PSEUDOURIDINE SYNTHASE"/>
    <property type="match status" value="1"/>
</dbReference>
<dbReference type="CDD" id="cd02869">
    <property type="entry name" value="PseudoU_synth_RluA_like"/>
    <property type="match status" value="1"/>
</dbReference>
<name>A0A0H2RQ92_9AGAM</name>
<dbReference type="EMBL" id="KQ085995">
    <property type="protein sequence ID" value="KLO11638.1"/>
    <property type="molecule type" value="Genomic_DNA"/>
</dbReference>
<keyword evidence="3" id="KW-1185">Reference proteome</keyword>
<dbReference type="Proteomes" id="UP000053477">
    <property type="component" value="Unassembled WGS sequence"/>
</dbReference>
<dbReference type="AlphaFoldDB" id="A0A0H2RQ92"/>
<protein>
    <submittedName>
        <fullName evidence="2">Pseudouridine synthase</fullName>
    </submittedName>
</protein>
<sequence>MVQLRKNLELKHVAKYFKNIIYADNAVVVVNKPSGLICQSNNNPGLVNSIRYYMKFSFSREVEDLKTGLEDLPYQLHRLDKLTTGALLLATNARHAKMLAKQFHDHEIRKSYLAIVRGGRQSFEGVKSGTVDARLSQEDGRVRVDDADGSLALTGWELLGSSETVPLSLLRLTLLTGHKHQLRIHLAEGLRCPVLGDTLYSRSPPTPEILALVPSNISIERPRLSKGGGTEGSQSKELQTRTALEERIFLHSAHISMTSLFYRLSNAYLLPQRYQQRGSRHKKVTLGIAAPVPPDFLAVCIAAGLKHAIPPSFLSGAMEIDGSSIPLSEEIEGFGGKWFGEIETSQKE</sequence>
<dbReference type="PROSITE" id="PS01129">
    <property type="entry name" value="PSI_RLU"/>
    <property type="match status" value="1"/>
</dbReference>
<feature type="domain" description="Pseudouridine synthase RsuA/RluA-like" evidence="1">
    <location>
        <begin position="27"/>
        <end position="187"/>
    </location>
</feature>
<evidence type="ECO:0000313" key="2">
    <source>
        <dbReference type="EMBL" id="KLO11638.1"/>
    </source>
</evidence>
<organism evidence="2 3">
    <name type="scientific">Schizopora paradoxa</name>
    <dbReference type="NCBI Taxonomy" id="27342"/>
    <lineage>
        <taxon>Eukaryota</taxon>
        <taxon>Fungi</taxon>
        <taxon>Dikarya</taxon>
        <taxon>Basidiomycota</taxon>
        <taxon>Agaricomycotina</taxon>
        <taxon>Agaricomycetes</taxon>
        <taxon>Hymenochaetales</taxon>
        <taxon>Schizoporaceae</taxon>
        <taxon>Schizopora</taxon>
    </lineage>
</organism>
<dbReference type="InterPro" id="IPR050188">
    <property type="entry name" value="RluA_PseudoU_synthase"/>
</dbReference>
<dbReference type="Pfam" id="PF00849">
    <property type="entry name" value="PseudoU_synth_2"/>
    <property type="match status" value="1"/>
</dbReference>
<dbReference type="InterPro" id="IPR006145">
    <property type="entry name" value="PsdUridine_synth_RsuA/RluA"/>
</dbReference>
<dbReference type="SUPFAM" id="SSF55120">
    <property type="entry name" value="Pseudouridine synthase"/>
    <property type="match status" value="1"/>
</dbReference>
<dbReference type="InterPro" id="IPR006224">
    <property type="entry name" value="PsdUridine_synth_RluA-like_CS"/>
</dbReference>
<dbReference type="OrthoDB" id="428658at2759"/>
<dbReference type="InParanoid" id="A0A0H2RQ92"/>
<gene>
    <name evidence="2" type="ORF">SCHPADRAFT_891401</name>
</gene>
<evidence type="ECO:0000259" key="1">
    <source>
        <dbReference type="Pfam" id="PF00849"/>
    </source>
</evidence>